<protein>
    <recommendedName>
        <fullName evidence="5">Short-chain dehydrogenase</fullName>
    </recommendedName>
</protein>
<dbReference type="SUPFAM" id="SSF51735">
    <property type="entry name" value="NAD(P)-binding Rossmann-fold domains"/>
    <property type="match status" value="1"/>
</dbReference>
<dbReference type="GO" id="GO:0016491">
    <property type="term" value="F:oxidoreductase activity"/>
    <property type="evidence" value="ECO:0007669"/>
    <property type="project" value="UniProtKB-KW"/>
</dbReference>
<dbReference type="Gene3D" id="3.40.50.720">
    <property type="entry name" value="NAD(P)-binding Rossmann-like Domain"/>
    <property type="match status" value="1"/>
</dbReference>
<evidence type="ECO:0008006" key="5">
    <source>
        <dbReference type="Google" id="ProtNLM"/>
    </source>
</evidence>
<keyword evidence="2" id="KW-0560">Oxidoreductase</keyword>
<dbReference type="InterPro" id="IPR036291">
    <property type="entry name" value="NAD(P)-bd_dom_sf"/>
</dbReference>
<dbReference type="EMBL" id="JX163906">
    <property type="protein sequence ID" value="AGH13489.1"/>
    <property type="molecule type" value="Genomic_DNA"/>
</dbReference>
<evidence type="ECO:0000256" key="2">
    <source>
        <dbReference type="ARBA" id="ARBA00023002"/>
    </source>
</evidence>
<dbReference type="AlphaFoldDB" id="M4Q7P7"/>
<dbReference type="Pfam" id="PF00106">
    <property type="entry name" value="adh_short"/>
    <property type="match status" value="1"/>
</dbReference>
<dbReference type="PANTHER" id="PTHR24320">
    <property type="entry name" value="RETINOL DEHYDROGENASE"/>
    <property type="match status" value="1"/>
</dbReference>
<proteinExistence type="inferred from homology"/>
<dbReference type="PRINTS" id="PR00081">
    <property type="entry name" value="GDHRDH"/>
</dbReference>
<comment type="similarity">
    <text evidence="1 3">Belongs to the short-chain dehydrogenases/reductases (SDR) family.</text>
</comment>
<name>M4Q7P7_9BACT</name>
<dbReference type="InterPro" id="IPR002347">
    <property type="entry name" value="SDR_fam"/>
</dbReference>
<dbReference type="PRINTS" id="PR00080">
    <property type="entry name" value="SDRFAMILY"/>
</dbReference>
<accession>M4Q7P7</accession>
<reference evidence="4" key="1">
    <citation type="journal article" date="2012" name="Biotechnol. Biofuels">
        <title>Microbial ?-glucosidases from cow rumen metagenome enhance the saccharification of lignocellulose in combination with commercial cellulase cocktail.</title>
        <authorList>
            <person name="Del Pozo M.V."/>
            <person name="Fernandez-Arrojo L."/>
            <person name="Gil-Martinez J."/>
            <person name="Montesinos A."/>
            <person name="Chernikova T.N."/>
            <person name="Nechitaylo T.Y."/>
            <person name="Waliszek A."/>
            <person name="Tortajada M."/>
            <person name="Rojas A."/>
            <person name="Huws S.A."/>
            <person name="Golyshina O.V."/>
            <person name="Newbold C.J."/>
            <person name="Polaina J."/>
            <person name="Ferrer M."/>
            <person name="Golyshin P.N."/>
        </authorList>
    </citation>
    <scope>NUCLEOTIDE SEQUENCE</scope>
</reference>
<evidence type="ECO:0000313" key="4">
    <source>
        <dbReference type="EMBL" id="AGH13489.1"/>
    </source>
</evidence>
<organism evidence="4">
    <name type="scientific">uncultured bacterium LAB20</name>
    <dbReference type="NCBI Taxonomy" id="1204709"/>
    <lineage>
        <taxon>Bacteria</taxon>
        <taxon>environmental samples</taxon>
    </lineage>
</organism>
<sequence>MTSWTIVTGATGAMGAAATEALAAEGRAVLMACRNRAKAEAVRGAILSRHPAARLEIGELDLSSMASVRRFADTLESGSVSALFNNAGAIMRSPAWTEEGLDNTFAVNYFGPWLLTRLLTEKMPGGGHVVNMVSLTCRFVRIDADALTPDPKSFSQLGTYARSKRALLSFTQELSRRRKDLHVHCADPGVVASGMIDLGHWFDPLADALFKPFCKSPEAGVRPALRALADTGTDRYFVGKGDRPVPRRFVAPSLDRSIWEATERILADFQF</sequence>
<evidence type="ECO:0000256" key="3">
    <source>
        <dbReference type="RuleBase" id="RU000363"/>
    </source>
</evidence>
<dbReference type="PANTHER" id="PTHR24320:SF148">
    <property type="entry name" value="NAD(P)-BINDING ROSSMANN-FOLD SUPERFAMILY PROTEIN"/>
    <property type="match status" value="1"/>
</dbReference>
<evidence type="ECO:0000256" key="1">
    <source>
        <dbReference type="ARBA" id="ARBA00006484"/>
    </source>
</evidence>